<name>A0AAD8BFP5_BIOPF</name>
<evidence type="ECO:0000256" key="1">
    <source>
        <dbReference type="SAM" id="Phobius"/>
    </source>
</evidence>
<dbReference type="AlphaFoldDB" id="A0AAD8BFP5"/>
<keyword evidence="3" id="KW-1185">Reference proteome</keyword>
<keyword evidence="1" id="KW-1133">Transmembrane helix</keyword>
<evidence type="ECO:0000313" key="3">
    <source>
        <dbReference type="Proteomes" id="UP001233172"/>
    </source>
</evidence>
<feature type="transmembrane region" description="Helical" evidence="1">
    <location>
        <begin position="53"/>
        <end position="72"/>
    </location>
</feature>
<organism evidence="2 3">
    <name type="scientific">Biomphalaria pfeifferi</name>
    <name type="common">Bloodfluke planorb</name>
    <name type="synonym">Freshwater snail</name>
    <dbReference type="NCBI Taxonomy" id="112525"/>
    <lineage>
        <taxon>Eukaryota</taxon>
        <taxon>Metazoa</taxon>
        <taxon>Spiralia</taxon>
        <taxon>Lophotrochozoa</taxon>
        <taxon>Mollusca</taxon>
        <taxon>Gastropoda</taxon>
        <taxon>Heterobranchia</taxon>
        <taxon>Euthyneura</taxon>
        <taxon>Panpulmonata</taxon>
        <taxon>Hygrophila</taxon>
        <taxon>Lymnaeoidea</taxon>
        <taxon>Planorbidae</taxon>
        <taxon>Biomphalaria</taxon>
    </lineage>
</organism>
<reference evidence="2" key="1">
    <citation type="journal article" date="2023" name="PLoS Negl. Trop. Dis.">
        <title>A genome sequence for Biomphalaria pfeifferi, the major vector snail for the human-infecting parasite Schistosoma mansoni.</title>
        <authorList>
            <person name="Bu L."/>
            <person name="Lu L."/>
            <person name="Laidemitt M.R."/>
            <person name="Zhang S.M."/>
            <person name="Mutuku M."/>
            <person name="Mkoji G."/>
            <person name="Steinauer M."/>
            <person name="Loker E.S."/>
        </authorList>
    </citation>
    <scope>NUCLEOTIDE SEQUENCE</scope>
    <source>
        <strain evidence="2">KasaAsao</strain>
    </source>
</reference>
<evidence type="ECO:0000313" key="2">
    <source>
        <dbReference type="EMBL" id="KAK0053392.1"/>
    </source>
</evidence>
<gene>
    <name evidence="2" type="ORF">Bpfe_017090</name>
</gene>
<sequence>MSYSDRGVLKWMVNSETFEIFSLTLFYVLTVIYILQARWALQQGDTAEVKVTLNRMMFLTILYLLSSINNLFEVVMPRPS</sequence>
<reference evidence="2" key="2">
    <citation type="submission" date="2023-04" db="EMBL/GenBank/DDBJ databases">
        <authorList>
            <person name="Bu L."/>
            <person name="Lu L."/>
            <person name="Laidemitt M.R."/>
            <person name="Zhang S.M."/>
            <person name="Mutuku M."/>
            <person name="Mkoji G."/>
            <person name="Steinauer M."/>
            <person name="Loker E.S."/>
        </authorList>
    </citation>
    <scope>NUCLEOTIDE SEQUENCE</scope>
    <source>
        <strain evidence="2">KasaAsao</strain>
        <tissue evidence="2">Whole Snail</tissue>
    </source>
</reference>
<comment type="caution">
    <text evidence="2">The sequence shown here is derived from an EMBL/GenBank/DDBJ whole genome shotgun (WGS) entry which is preliminary data.</text>
</comment>
<dbReference type="EMBL" id="JASAOG010000086">
    <property type="protein sequence ID" value="KAK0053392.1"/>
    <property type="molecule type" value="Genomic_DNA"/>
</dbReference>
<feature type="transmembrane region" description="Helical" evidence="1">
    <location>
        <begin position="20"/>
        <end position="41"/>
    </location>
</feature>
<protein>
    <submittedName>
        <fullName evidence="2">Uncharacterized protein</fullName>
    </submittedName>
</protein>
<proteinExistence type="predicted"/>
<keyword evidence="1" id="KW-0472">Membrane</keyword>
<dbReference type="Proteomes" id="UP001233172">
    <property type="component" value="Unassembled WGS sequence"/>
</dbReference>
<accession>A0AAD8BFP5</accession>
<keyword evidence="1" id="KW-0812">Transmembrane</keyword>